<evidence type="ECO:0000256" key="1">
    <source>
        <dbReference type="SAM" id="Coils"/>
    </source>
</evidence>
<proteinExistence type="predicted"/>
<feature type="region of interest" description="Disordered" evidence="2">
    <location>
        <begin position="270"/>
        <end position="297"/>
    </location>
</feature>
<feature type="compositionally biased region" description="Polar residues" evidence="2">
    <location>
        <begin position="102"/>
        <end position="122"/>
    </location>
</feature>
<feature type="region of interest" description="Disordered" evidence="2">
    <location>
        <begin position="477"/>
        <end position="502"/>
    </location>
</feature>
<protein>
    <submittedName>
        <fullName evidence="3">Uncharacterized protein</fullName>
    </submittedName>
</protein>
<feature type="compositionally biased region" description="Basic and acidic residues" evidence="2">
    <location>
        <begin position="972"/>
        <end position="983"/>
    </location>
</feature>
<keyword evidence="1" id="KW-0175">Coiled coil</keyword>
<feature type="compositionally biased region" description="Polar residues" evidence="2">
    <location>
        <begin position="739"/>
        <end position="753"/>
    </location>
</feature>
<feature type="compositionally biased region" description="Basic and acidic residues" evidence="2">
    <location>
        <begin position="272"/>
        <end position="292"/>
    </location>
</feature>
<organism evidence="3">
    <name type="scientific">Tanacetum cinerariifolium</name>
    <name type="common">Dalmatian daisy</name>
    <name type="synonym">Chrysanthemum cinerariifolium</name>
    <dbReference type="NCBI Taxonomy" id="118510"/>
    <lineage>
        <taxon>Eukaryota</taxon>
        <taxon>Viridiplantae</taxon>
        <taxon>Streptophyta</taxon>
        <taxon>Embryophyta</taxon>
        <taxon>Tracheophyta</taxon>
        <taxon>Spermatophyta</taxon>
        <taxon>Magnoliopsida</taxon>
        <taxon>eudicotyledons</taxon>
        <taxon>Gunneridae</taxon>
        <taxon>Pentapetalae</taxon>
        <taxon>asterids</taxon>
        <taxon>campanulids</taxon>
        <taxon>Asterales</taxon>
        <taxon>Asteraceae</taxon>
        <taxon>Asteroideae</taxon>
        <taxon>Anthemideae</taxon>
        <taxon>Anthemidinae</taxon>
        <taxon>Tanacetum</taxon>
    </lineage>
</organism>
<gene>
    <name evidence="3" type="ORF">Tci_471648</name>
</gene>
<evidence type="ECO:0000313" key="3">
    <source>
        <dbReference type="EMBL" id="GEY99674.1"/>
    </source>
</evidence>
<reference evidence="3" key="1">
    <citation type="journal article" date="2019" name="Sci. Rep.">
        <title>Draft genome of Tanacetum cinerariifolium, the natural source of mosquito coil.</title>
        <authorList>
            <person name="Yamashiro T."/>
            <person name="Shiraishi A."/>
            <person name="Satake H."/>
            <person name="Nakayama K."/>
        </authorList>
    </citation>
    <scope>NUCLEOTIDE SEQUENCE</scope>
</reference>
<feature type="region of interest" description="Disordered" evidence="2">
    <location>
        <begin position="102"/>
        <end position="123"/>
    </location>
</feature>
<name>A0A699HXE8_TANCI</name>
<sequence length="992" mass="111530">MALTDKHQLKFNIHKDAKSLIEAIENMFGGNKETKKVQKTLLKQQHENFSGSSSESLDQIHDRLQKLISQLEILADLEDHSLDDLFNNLKIYEAEVKSSSSTSHNTRNISFVSSNNTDNTNESVSAVPSVSAASTQVSLSTLPNVDNLSDAVANPLYTLRDKDLLKSKDPQVVSEPADLEDQILDDLFNNLKIYEAEVKSSSSTSHNTQHIAFVSSNNTNSTNESVSVVLCVSAASTKTPVSTLLNVDSLSDAVIYSFFTNGHAYYESQEVSSKDWKESRSPRDNRNKDTQRRTIPVETSTSNALVSQCDEVGGYDWSFQTDEEPTNYALMAFTSSSSLSSLGSDNEVASCSKACSKAYANLQSHYDRSTVYFKKSQFDVLSYKSGLESVEARLVVYQQNKNVFEEDIKLLKLDVMLRDNALVSSSKSNDSVPTSHVNDRYKSGEWYHVIPPPYTRTFMPSKLDLVFHDAPPASETVPNVVNVEPSTTKPTKDMSQSNRPSAPIIKDWVSDSKDEYEGMLFQQQLTRSRLVPLNAAKPVNTIVPHPTMKSPKTVNHVATKAHSPIRRPINHRPAPKNSNFHQKFTTVKAKRTNDVVKLQALIDRKKVVITEDTIRQDLRLDEADGVECLPSEEIFAELVRMGYEKAPPKLTFYKAFFSAQWKFLIHTIIQCMSAKRTAWNKCSSSIASAIIRLATGVETSLFDTMLVQHQADVEDDDDDEVSNAPTPPSPPPAPPSSPVQEQPTQPTNTSESSMTLHNTLMETCATLTQKVAHLEQNKVAQALEITKLKKRVKRLERNGRSKHFGLKRLTKVDAYEDVTFIDVDTAVEMDADIQGRMEEDVTAVKEINAAESEPTVFDDEEMQEKHLDNIRKYHNLKRKPISVAQARKNMIVYLKNMARYKIAHFKGVTYDQVRSIFEREYNKVQTFLKPNKDEEPIKKRGVEETLLQERFKMLRAEVEASGYHTTQDTPTDDPKEMSEEDVKNTLQIVLVA</sequence>
<evidence type="ECO:0000256" key="2">
    <source>
        <dbReference type="SAM" id="MobiDB-lite"/>
    </source>
</evidence>
<comment type="caution">
    <text evidence="3">The sequence shown here is derived from an EMBL/GenBank/DDBJ whole genome shotgun (WGS) entry which is preliminary data.</text>
</comment>
<accession>A0A699HXE8</accession>
<feature type="compositionally biased region" description="Polar residues" evidence="2">
    <location>
        <begin position="477"/>
        <end position="500"/>
    </location>
</feature>
<dbReference type="EMBL" id="BKCJ010230249">
    <property type="protein sequence ID" value="GEY99674.1"/>
    <property type="molecule type" value="Genomic_DNA"/>
</dbReference>
<dbReference type="AlphaFoldDB" id="A0A699HXE8"/>
<feature type="compositionally biased region" description="Pro residues" evidence="2">
    <location>
        <begin position="725"/>
        <end position="737"/>
    </location>
</feature>
<feature type="region of interest" description="Disordered" evidence="2">
    <location>
        <begin position="713"/>
        <end position="753"/>
    </location>
</feature>
<feature type="coiled-coil region" evidence="1">
    <location>
        <begin position="757"/>
        <end position="798"/>
    </location>
</feature>
<feature type="region of interest" description="Disordered" evidence="2">
    <location>
        <begin position="958"/>
        <end position="983"/>
    </location>
</feature>